<feature type="compositionally biased region" description="Polar residues" evidence="1">
    <location>
        <begin position="130"/>
        <end position="148"/>
    </location>
</feature>
<evidence type="ECO:0000313" key="2">
    <source>
        <dbReference type="EMBL" id="TPP66388.1"/>
    </source>
</evidence>
<evidence type="ECO:0000256" key="1">
    <source>
        <dbReference type="SAM" id="MobiDB-lite"/>
    </source>
</evidence>
<feature type="compositionally biased region" description="Polar residues" evidence="1">
    <location>
        <begin position="181"/>
        <end position="192"/>
    </location>
</feature>
<dbReference type="EMBL" id="SUNJ01001932">
    <property type="protein sequence ID" value="TPP66388.1"/>
    <property type="molecule type" value="Genomic_DNA"/>
</dbReference>
<feature type="region of interest" description="Disordered" evidence="1">
    <location>
        <begin position="123"/>
        <end position="192"/>
    </location>
</feature>
<gene>
    <name evidence="2" type="ORF">FGIG_01833</name>
</gene>
<accession>A0A504Z949</accession>
<keyword evidence="3" id="KW-1185">Reference proteome</keyword>
<evidence type="ECO:0008006" key="4">
    <source>
        <dbReference type="Google" id="ProtNLM"/>
    </source>
</evidence>
<evidence type="ECO:0000313" key="3">
    <source>
        <dbReference type="Proteomes" id="UP000316759"/>
    </source>
</evidence>
<sequence length="232" mass="25857">MTNVSELLPKKHINADAFAESNPTADGSTTVIAIWDTGVDPTAGGLQIPTHWKPKNGEIRMGVKLASELFPRALLQRLRNENKDDVWSPCVKKLASHIAGDFSDAEEQLTESYESRWRTLGLDTHPGPVNQENQHTVSSETRSTQNLTVKDDTEDLDWVPNPARRTCGRRKSMPKGKLNESEATGSPLSTSKDQLKSAARLLEDALVTFDRHYVAPEMVYDCFVFHDGAQWL</sequence>
<protein>
    <recommendedName>
        <fullName evidence="4">Peptidase S8/S53 domain-containing protein</fullName>
    </recommendedName>
</protein>
<organism evidence="2 3">
    <name type="scientific">Fasciola gigantica</name>
    <name type="common">Giant liver fluke</name>
    <dbReference type="NCBI Taxonomy" id="46835"/>
    <lineage>
        <taxon>Eukaryota</taxon>
        <taxon>Metazoa</taxon>
        <taxon>Spiralia</taxon>
        <taxon>Lophotrochozoa</taxon>
        <taxon>Platyhelminthes</taxon>
        <taxon>Trematoda</taxon>
        <taxon>Digenea</taxon>
        <taxon>Plagiorchiida</taxon>
        <taxon>Echinostomata</taxon>
        <taxon>Echinostomatoidea</taxon>
        <taxon>Fasciolidae</taxon>
        <taxon>Fasciola</taxon>
    </lineage>
</organism>
<name>A0A504Z949_FASGI</name>
<dbReference type="Proteomes" id="UP000316759">
    <property type="component" value="Unassembled WGS sequence"/>
</dbReference>
<dbReference type="AlphaFoldDB" id="A0A504Z949"/>
<proteinExistence type="predicted"/>
<dbReference type="STRING" id="46835.A0A504Z949"/>
<comment type="caution">
    <text evidence="2">The sequence shown here is derived from an EMBL/GenBank/DDBJ whole genome shotgun (WGS) entry which is preliminary data.</text>
</comment>
<reference evidence="2 3" key="1">
    <citation type="submission" date="2019-04" db="EMBL/GenBank/DDBJ databases">
        <title>Annotation for the trematode Fasciola gigantica.</title>
        <authorList>
            <person name="Choi Y.-J."/>
        </authorList>
    </citation>
    <scope>NUCLEOTIDE SEQUENCE [LARGE SCALE GENOMIC DNA]</scope>
    <source>
        <strain evidence="2">Uganda_cow_1</strain>
    </source>
</reference>
<dbReference type="OrthoDB" id="10256524at2759"/>